<proteinExistence type="inferred from homology"/>
<evidence type="ECO:0000313" key="3">
    <source>
        <dbReference type="EMBL" id="BET96561.1"/>
    </source>
</evidence>
<dbReference type="Gene3D" id="1.10.1220.10">
    <property type="entry name" value="Met repressor-like"/>
    <property type="match status" value="1"/>
</dbReference>
<protein>
    <submittedName>
        <fullName evidence="3">Type II toxin-antitoxin system RelB/DinJ family antitoxin</fullName>
    </submittedName>
</protein>
<dbReference type="PIRSF" id="PIRSF003108">
    <property type="entry name" value="DinJ"/>
    <property type="match status" value="1"/>
</dbReference>
<dbReference type="InterPro" id="IPR013321">
    <property type="entry name" value="Arc_rbn_hlx_hlx"/>
</dbReference>
<evidence type="ECO:0000313" key="4">
    <source>
        <dbReference type="Proteomes" id="UP001529514"/>
    </source>
</evidence>
<gene>
    <name evidence="3" type="ORF">TCT1_14820</name>
</gene>
<reference evidence="3 4" key="1">
    <citation type="submission" date="2023-10" db="EMBL/GenBank/DDBJ databases">
        <title>Xenorhabdus taiwanensis sp. nov., a symbiotic bacterium associated with the entomopathogenic nematode Steinernema taiwanensis.</title>
        <authorList>
            <person name="Tseng C.T."/>
            <person name="Shu H.Y."/>
            <person name="Chen M.H."/>
            <person name="Fang Y.J."/>
            <person name="Wu T.L."/>
            <person name="Lin Y.C."/>
            <person name="Huang C.J."/>
        </authorList>
    </citation>
    <scope>NUCLEOTIDE SEQUENCE [LARGE SCALE GENOMIC DNA]</scope>
    <source>
        <strain evidence="3 4">TCT-1</strain>
    </source>
</reference>
<keyword evidence="4" id="KW-1185">Reference proteome</keyword>
<organism evidence="3 4">
    <name type="scientific">Xenorhabdus taiwanensis</name>
    <dbReference type="NCBI Taxonomy" id="3085177"/>
    <lineage>
        <taxon>Bacteria</taxon>
        <taxon>Pseudomonadati</taxon>
        <taxon>Pseudomonadota</taxon>
        <taxon>Gammaproteobacteria</taxon>
        <taxon>Enterobacterales</taxon>
        <taxon>Morganellaceae</taxon>
        <taxon>Xenorhabdus</taxon>
    </lineage>
</organism>
<dbReference type="Pfam" id="PF04221">
    <property type="entry name" value="RelB"/>
    <property type="match status" value="1"/>
</dbReference>
<dbReference type="PANTHER" id="PTHR38781">
    <property type="entry name" value="ANTITOXIN DINJ-RELATED"/>
    <property type="match status" value="1"/>
</dbReference>
<evidence type="ECO:0000256" key="1">
    <source>
        <dbReference type="ARBA" id="ARBA00010562"/>
    </source>
</evidence>
<dbReference type="EMBL" id="AP028978">
    <property type="protein sequence ID" value="BET96561.1"/>
    <property type="molecule type" value="Genomic_DNA"/>
</dbReference>
<keyword evidence="2" id="KW-1277">Toxin-antitoxin system</keyword>
<name>A0ABN7C2H0_9GAMM</name>
<dbReference type="Proteomes" id="UP001529514">
    <property type="component" value="Chromosome"/>
</dbReference>
<dbReference type="PANTHER" id="PTHR38781:SF1">
    <property type="entry name" value="ANTITOXIN DINJ-RELATED"/>
    <property type="match status" value="1"/>
</dbReference>
<evidence type="ECO:0000256" key="2">
    <source>
        <dbReference type="ARBA" id="ARBA00022649"/>
    </source>
</evidence>
<accession>A0ABN7C2H0</accession>
<dbReference type="InterPro" id="IPR007337">
    <property type="entry name" value="RelB/DinJ"/>
</dbReference>
<sequence>MATNQLVQTRIDGEIKAEAAAVLAAMGLTVSDAVRMMLTRVARDKVLPFEPLIPNETTIAAMKEARKGGGKSFSSVKDLMADLNAVMLPMIRSVMKYSIHVQ</sequence>
<dbReference type="NCBIfam" id="TIGR02384">
    <property type="entry name" value="RelB_DinJ"/>
    <property type="match status" value="1"/>
</dbReference>
<comment type="similarity">
    <text evidence="1">Belongs to the RelB/DinJ antitoxin family.</text>
</comment>
<dbReference type="RefSeq" id="WP_374053319.1">
    <property type="nucleotide sequence ID" value="NZ_AP028978.1"/>
</dbReference>
<dbReference type="InterPro" id="IPR026262">
    <property type="entry name" value="DinJ"/>
</dbReference>